<dbReference type="InterPro" id="IPR001638">
    <property type="entry name" value="Solute-binding_3/MltF_N"/>
</dbReference>
<evidence type="ECO:0000313" key="7">
    <source>
        <dbReference type="EMBL" id="MFD1536057.1"/>
    </source>
</evidence>
<accession>A0ABW4FZV1</accession>
<evidence type="ECO:0000256" key="5">
    <source>
        <dbReference type="SAM" id="SignalP"/>
    </source>
</evidence>
<dbReference type="CDD" id="cd13530">
    <property type="entry name" value="PBP2_peptides_like"/>
    <property type="match status" value="1"/>
</dbReference>
<dbReference type="PANTHER" id="PTHR35936:SF17">
    <property type="entry name" value="ARGININE-BINDING EXTRACELLULAR PROTEIN ARTP"/>
    <property type="match status" value="1"/>
</dbReference>
<name>A0ABW4FZV1_9ACTN</name>
<feature type="chain" id="PRO_5045143489" evidence="5">
    <location>
        <begin position="26"/>
        <end position="289"/>
    </location>
</feature>
<evidence type="ECO:0000313" key="8">
    <source>
        <dbReference type="Proteomes" id="UP001597097"/>
    </source>
</evidence>
<keyword evidence="8" id="KW-1185">Reference proteome</keyword>
<feature type="signal peptide" evidence="5">
    <location>
        <begin position="1"/>
        <end position="25"/>
    </location>
</feature>
<evidence type="ECO:0000259" key="6">
    <source>
        <dbReference type="SMART" id="SM00062"/>
    </source>
</evidence>
<dbReference type="InterPro" id="IPR018313">
    <property type="entry name" value="SBP_3_CS"/>
</dbReference>
<dbReference type="PROSITE" id="PS51257">
    <property type="entry name" value="PROKAR_LIPOPROTEIN"/>
    <property type="match status" value="1"/>
</dbReference>
<gene>
    <name evidence="7" type="ORF">ACFSJ0_03365</name>
</gene>
<dbReference type="RefSeq" id="WP_219533864.1">
    <property type="nucleotide sequence ID" value="NZ_JAHKRM010000019.1"/>
</dbReference>
<comment type="subcellular location">
    <subcellularLocation>
        <location evidence="1">Cell envelope</location>
    </subcellularLocation>
</comment>
<protein>
    <submittedName>
        <fullName evidence="7">ABC transporter substrate-binding protein</fullName>
    </submittedName>
</protein>
<sequence length="289" mass="29844">MALWPRTRRGYATGALALTAALALSACGSSTQTGTTGATSSAPATAAGGVTLVSPGKLTTCTNLPYPPFQAKDASGKVVGFDVDMIDLVAKKLGVTQDIVDIDFDSIKGGAALSAGKCDVAAAGMTITEDRKQHLDFSSPYFDEVLGLVTKKGAGVPTLEAAKSKNLSVGVQAGTTSLTLAKSAGIEAKEFKDSGKLLLALQSGQVDMVIQDLPVVVDWMKKPAVSSAYELSGQVPTHAQYGFAVKKGNAALLKIINESLSEAIKDGTWSKEYQQWMGAAPVTTPTPTS</sequence>
<evidence type="ECO:0000256" key="2">
    <source>
        <dbReference type="ARBA" id="ARBA00010333"/>
    </source>
</evidence>
<keyword evidence="3 5" id="KW-0732">Signal</keyword>
<organism evidence="7 8">
    <name type="scientific">Nonomuraea guangzhouensis</name>
    <dbReference type="NCBI Taxonomy" id="1291555"/>
    <lineage>
        <taxon>Bacteria</taxon>
        <taxon>Bacillati</taxon>
        <taxon>Actinomycetota</taxon>
        <taxon>Actinomycetes</taxon>
        <taxon>Streptosporangiales</taxon>
        <taxon>Streptosporangiaceae</taxon>
        <taxon>Nonomuraea</taxon>
    </lineage>
</organism>
<dbReference type="PANTHER" id="PTHR35936">
    <property type="entry name" value="MEMBRANE-BOUND LYTIC MUREIN TRANSGLYCOSYLASE F"/>
    <property type="match status" value="1"/>
</dbReference>
<comment type="caution">
    <text evidence="7">The sequence shown here is derived from an EMBL/GenBank/DDBJ whole genome shotgun (WGS) entry which is preliminary data.</text>
</comment>
<proteinExistence type="inferred from homology"/>
<feature type="domain" description="Solute-binding protein family 3/N-terminal" evidence="6">
    <location>
        <begin position="57"/>
        <end position="280"/>
    </location>
</feature>
<reference evidence="8" key="1">
    <citation type="journal article" date="2019" name="Int. J. Syst. Evol. Microbiol.">
        <title>The Global Catalogue of Microorganisms (GCM) 10K type strain sequencing project: providing services to taxonomists for standard genome sequencing and annotation.</title>
        <authorList>
            <consortium name="The Broad Institute Genomics Platform"/>
            <consortium name="The Broad Institute Genome Sequencing Center for Infectious Disease"/>
            <person name="Wu L."/>
            <person name="Ma J."/>
        </authorList>
    </citation>
    <scope>NUCLEOTIDE SEQUENCE [LARGE SCALE GENOMIC DNA]</scope>
    <source>
        <strain evidence="8">CGMCC 1.15399</strain>
    </source>
</reference>
<dbReference type="Proteomes" id="UP001597097">
    <property type="component" value="Unassembled WGS sequence"/>
</dbReference>
<dbReference type="Pfam" id="PF00497">
    <property type="entry name" value="SBP_bac_3"/>
    <property type="match status" value="1"/>
</dbReference>
<evidence type="ECO:0000256" key="4">
    <source>
        <dbReference type="RuleBase" id="RU003744"/>
    </source>
</evidence>
<evidence type="ECO:0000256" key="3">
    <source>
        <dbReference type="ARBA" id="ARBA00022729"/>
    </source>
</evidence>
<evidence type="ECO:0000256" key="1">
    <source>
        <dbReference type="ARBA" id="ARBA00004196"/>
    </source>
</evidence>
<dbReference type="EMBL" id="JBHUCM010000005">
    <property type="protein sequence ID" value="MFD1536057.1"/>
    <property type="molecule type" value="Genomic_DNA"/>
</dbReference>
<comment type="similarity">
    <text evidence="2 4">Belongs to the bacterial solute-binding protein 3 family.</text>
</comment>
<dbReference type="PROSITE" id="PS01039">
    <property type="entry name" value="SBP_BACTERIAL_3"/>
    <property type="match status" value="1"/>
</dbReference>
<dbReference type="SMART" id="SM00062">
    <property type="entry name" value="PBPb"/>
    <property type="match status" value="1"/>
</dbReference>